<dbReference type="FunFam" id="3.40.50.920:FF:000003">
    <property type="entry name" value="Transketolase"/>
    <property type="match status" value="1"/>
</dbReference>
<dbReference type="GO" id="GO:0005829">
    <property type="term" value="C:cytosol"/>
    <property type="evidence" value="ECO:0007669"/>
    <property type="project" value="TreeGrafter"/>
</dbReference>
<keyword evidence="9" id="KW-0786">Thiamine pyrophosphate</keyword>
<dbReference type="Gene3D" id="3.40.50.920">
    <property type="match status" value="1"/>
</dbReference>
<dbReference type="InterPro" id="IPR009014">
    <property type="entry name" value="Transketo_C/PFOR_II"/>
</dbReference>
<evidence type="ECO:0000259" key="11">
    <source>
        <dbReference type="Pfam" id="PF22613"/>
    </source>
</evidence>
<proteinExistence type="inferred from homology"/>
<evidence type="ECO:0000256" key="5">
    <source>
        <dbReference type="ARBA" id="ARBA00013152"/>
    </source>
</evidence>
<name>A0A7W7SDJ4_9ACTN</name>
<reference evidence="12 13" key="1">
    <citation type="submission" date="2020-08" db="EMBL/GenBank/DDBJ databases">
        <title>Sequencing the genomes of 1000 actinobacteria strains.</title>
        <authorList>
            <person name="Klenk H.-P."/>
        </authorList>
    </citation>
    <scope>NUCLEOTIDE SEQUENCE [LARGE SCALE GENOMIC DNA]</scope>
    <source>
        <strain evidence="12 13">DSM 44786</strain>
    </source>
</reference>
<accession>A0A7W7SDJ4</accession>
<evidence type="ECO:0000256" key="9">
    <source>
        <dbReference type="ARBA" id="ARBA00023052"/>
    </source>
</evidence>
<dbReference type="InterPro" id="IPR033247">
    <property type="entry name" value="Transketolase_fam"/>
</dbReference>
<comment type="similarity">
    <text evidence="3">Belongs to the transketolase family.</text>
</comment>
<dbReference type="PANTHER" id="PTHR43522">
    <property type="entry name" value="TRANSKETOLASE"/>
    <property type="match status" value="1"/>
</dbReference>
<dbReference type="EC" id="2.2.1.1" evidence="5"/>
<keyword evidence="13" id="KW-1185">Reference proteome</keyword>
<dbReference type="GO" id="GO:0004802">
    <property type="term" value="F:transketolase activity"/>
    <property type="evidence" value="ECO:0007669"/>
    <property type="project" value="UniProtKB-EC"/>
</dbReference>
<organism evidence="12 13">
    <name type="scientific">Kitasatospora gansuensis</name>
    <dbReference type="NCBI Taxonomy" id="258050"/>
    <lineage>
        <taxon>Bacteria</taxon>
        <taxon>Bacillati</taxon>
        <taxon>Actinomycetota</taxon>
        <taxon>Actinomycetes</taxon>
        <taxon>Kitasatosporales</taxon>
        <taxon>Streptomycetaceae</taxon>
        <taxon>Kitasatospora</taxon>
    </lineage>
</organism>
<dbReference type="AlphaFoldDB" id="A0A7W7SDJ4"/>
<dbReference type="Pfam" id="PF22613">
    <property type="entry name" value="Transketolase_C_1"/>
    <property type="match status" value="1"/>
</dbReference>
<dbReference type="PANTHER" id="PTHR43522:SF2">
    <property type="entry name" value="TRANSKETOLASE 1-RELATED"/>
    <property type="match status" value="1"/>
</dbReference>
<protein>
    <recommendedName>
        <fullName evidence="5">transketolase</fullName>
        <ecNumber evidence="5">2.2.1.1</ecNumber>
    </recommendedName>
</protein>
<dbReference type="EMBL" id="JACHJR010000001">
    <property type="protein sequence ID" value="MBB4948097.1"/>
    <property type="molecule type" value="Genomic_DNA"/>
</dbReference>
<evidence type="ECO:0000256" key="2">
    <source>
        <dbReference type="ARBA" id="ARBA00001964"/>
    </source>
</evidence>
<dbReference type="Proteomes" id="UP000573327">
    <property type="component" value="Unassembled WGS sequence"/>
</dbReference>
<dbReference type="RefSeq" id="WP_184917064.1">
    <property type="nucleotide sequence ID" value="NZ_JACHJR010000001.1"/>
</dbReference>
<dbReference type="SUPFAM" id="SSF52922">
    <property type="entry name" value="TK C-terminal domain-like"/>
    <property type="match status" value="1"/>
</dbReference>
<gene>
    <name evidence="12" type="ORF">F4556_003632</name>
</gene>
<evidence type="ECO:0000256" key="3">
    <source>
        <dbReference type="ARBA" id="ARBA00007131"/>
    </source>
</evidence>
<dbReference type="GO" id="GO:0006098">
    <property type="term" value="P:pentose-phosphate shunt"/>
    <property type="evidence" value="ECO:0007669"/>
    <property type="project" value="TreeGrafter"/>
</dbReference>
<comment type="catalytic activity">
    <reaction evidence="10">
        <text>D-sedoheptulose 7-phosphate + D-glyceraldehyde 3-phosphate = aldehydo-D-ribose 5-phosphate + D-xylulose 5-phosphate</text>
        <dbReference type="Rhea" id="RHEA:10508"/>
        <dbReference type="ChEBI" id="CHEBI:57483"/>
        <dbReference type="ChEBI" id="CHEBI:57737"/>
        <dbReference type="ChEBI" id="CHEBI:58273"/>
        <dbReference type="ChEBI" id="CHEBI:59776"/>
        <dbReference type="EC" id="2.2.1.1"/>
    </reaction>
</comment>
<comment type="caution">
    <text evidence="12">The sequence shown here is derived from an EMBL/GenBank/DDBJ whole genome shotgun (WGS) entry which is preliminary data.</text>
</comment>
<comment type="subunit">
    <text evidence="4">Homodimer.</text>
</comment>
<evidence type="ECO:0000313" key="13">
    <source>
        <dbReference type="Proteomes" id="UP000573327"/>
    </source>
</evidence>
<evidence type="ECO:0000256" key="4">
    <source>
        <dbReference type="ARBA" id="ARBA00011738"/>
    </source>
</evidence>
<comment type="cofactor">
    <cofactor evidence="1">
        <name>Mg(2+)</name>
        <dbReference type="ChEBI" id="CHEBI:18420"/>
    </cofactor>
</comment>
<evidence type="ECO:0000256" key="10">
    <source>
        <dbReference type="ARBA" id="ARBA00049473"/>
    </source>
</evidence>
<keyword evidence="7" id="KW-0479">Metal-binding</keyword>
<comment type="cofactor">
    <cofactor evidence="2">
        <name>thiamine diphosphate</name>
        <dbReference type="ChEBI" id="CHEBI:58937"/>
    </cofactor>
</comment>
<dbReference type="GO" id="GO:0046872">
    <property type="term" value="F:metal ion binding"/>
    <property type="evidence" value="ECO:0007669"/>
    <property type="project" value="UniProtKB-KW"/>
</dbReference>
<sequence length="142" mass="14767">METRGESRGGYVLVEAGGGVPEVILVAAGGEVPVALRAREILEADSIATRVVAMPSAERFERQPAAYRDAVLPRGVAARVSVGAGSALGWHALAGEAGVAVGLDRSGLSAPYRTLYEQLGFTPERVAAQARRSLAKARERAA</sequence>
<evidence type="ECO:0000256" key="7">
    <source>
        <dbReference type="ARBA" id="ARBA00022723"/>
    </source>
</evidence>
<feature type="domain" description="Transketolase-like C-terminal" evidence="11">
    <location>
        <begin position="9"/>
        <end position="122"/>
    </location>
</feature>
<evidence type="ECO:0000256" key="6">
    <source>
        <dbReference type="ARBA" id="ARBA00022679"/>
    </source>
</evidence>
<evidence type="ECO:0000256" key="8">
    <source>
        <dbReference type="ARBA" id="ARBA00022842"/>
    </source>
</evidence>
<evidence type="ECO:0000256" key="1">
    <source>
        <dbReference type="ARBA" id="ARBA00001946"/>
    </source>
</evidence>
<evidence type="ECO:0000313" key="12">
    <source>
        <dbReference type="EMBL" id="MBB4948097.1"/>
    </source>
</evidence>
<keyword evidence="8" id="KW-0460">Magnesium</keyword>
<keyword evidence="6 12" id="KW-0808">Transferase</keyword>
<dbReference type="InterPro" id="IPR055152">
    <property type="entry name" value="Transketolase-like_C_2"/>
</dbReference>